<feature type="transmembrane region" description="Helical" evidence="1">
    <location>
        <begin position="103"/>
        <end position="127"/>
    </location>
</feature>
<dbReference type="EMBL" id="QOUI01000011">
    <property type="protein sequence ID" value="RCK68388.1"/>
    <property type="molecule type" value="Genomic_DNA"/>
</dbReference>
<feature type="transmembrane region" description="Helical" evidence="1">
    <location>
        <begin position="234"/>
        <end position="255"/>
    </location>
</feature>
<reference evidence="2 3" key="1">
    <citation type="submission" date="2018-07" db="EMBL/GenBank/DDBJ databases">
        <title>Desertimonas flava gen. nov. sp. nov.</title>
        <authorList>
            <person name="Liu S."/>
        </authorList>
    </citation>
    <scope>NUCLEOTIDE SEQUENCE [LARGE SCALE GENOMIC DNA]</scope>
    <source>
        <strain evidence="2 3">16Sb5-5</strain>
    </source>
</reference>
<organism evidence="2 3">
    <name type="scientific">Desertihabitans brevis</name>
    <dbReference type="NCBI Taxonomy" id="2268447"/>
    <lineage>
        <taxon>Bacteria</taxon>
        <taxon>Bacillati</taxon>
        <taxon>Actinomycetota</taxon>
        <taxon>Actinomycetes</taxon>
        <taxon>Propionibacteriales</taxon>
        <taxon>Propionibacteriaceae</taxon>
        <taxon>Desertihabitans</taxon>
    </lineage>
</organism>
<feature type="transmembrane region" description="Helical" evidence="1">
    <location>
        <begin position="457"/>
        <end position="483"/>
    </location>
</feature>
<evidence type="ECO:0008006" key="4">
    <source>
        <dbReference type="Google" id="ProtNLM"/>
    </source>
</evidence>
<dbReference type="Proteomes" id="UP000252770">
    <property type="component" value="Unassembled WGS sequence"/>
</dbReference>
<evidence type="ECO:0000313" key="3">
    <source>
        <dbReference type="Proteomes" id="UP000252770"/>
    </source>
</evidence>
<feature type="transmembrane region" description="Helical" evidence="1">
    <location>
        <begin position="21"/>
        <end position="44"/>
    </location>
</feature>
<feature type="transmembrane region" description="Helical" evidence="1">
    <location>
        <begin position="335"/>
        <end position="358"/>
    </location>
</feature>
<feature type="transmembrane region" description="Helical" evidence="1">
    <location>
        <begin position="379"/>
        <end position="403"/>
    </location>
</feature>
<accession>A0A367YRD9</accession>
<keyword evidence="1" id="KW-1133">Transmembrane helix</keyword>
<sequence length="530" mass="54295">MVAVLVRLKLTLLKNALLRSVLKVVGLVLGALYGLGVIAVSYAGFVALRAYGSVELISGVTVLAFSAVTLGWVVFSVLVSGIDETLSPAKFALLPVSARRLQPGLLVAGLLGIPGIATTVVALGLVVAWSGSVAPAVAALLAVPLGVVTCFLLSRLATDALAEMLSTRRFRDLAVVALALSGVGIAVGVNVVAQGVGTDPAAWGASLERGAEIAGWTPLGWAWAVPASVAQGQWLAAAARLLLAVALVVACWAGWRHFLQRRLTSPLEGRSGSGKVRPGGAVDRLFGTSPKGAVAARSVRYWRRDPRHLANLASLVVLPAMVVVLQFVQPDPQDLVIVLAPLTISLILGTVVAFELAYDGSALALHVHTGLRGRDDRAGRLLAVAALVVPLLTVVVLACVAVAGRWDLLVASLAMTFGTALVVSGVASWISVFWPGHAPPPGGNPFGKGSSGGVEGMLSFLLVTGVSVVVSAPVLAAGIASLFVDGLEWLALALGLGIGGAVVAGGVLLGGRSLDRRWPEVMRSVTALET</sequence>
<dbReference type="RefSeq" id="WP_114127674.1">
    <property type="nucleotide sequence ID" value="NZ_QOUI01000011.1"/>
</dbReference>
<feature type="transmembrane region" description="Helical" evidence="1">
    <location>
        <begin position="309"/>
        <end position="329"/>
    </location>
</feature>
<feature type="transmembrane region" description="Helical" evidence="1">
    <location>
        <begin position="133"/>
        <end position="153"/>
    </location>
</feature>
<evidence type="ECO:0000256" key="1">
    <source>
        <dbReference type="SAM" id="Phobius"/>
    </source>
</evidence>
<keyword evidence="1" id="KW-0472">Membrane</keyword>
<protein>
    <recommendedName>
        <fullName evidence="4">Transporter</fullName>
    </recommendedName>
</protein>
<dbReference type="AlphaFoldDB" id="A0A367YRD9"/>
<proteinExistence type="predicted"/>
<feature type="transmembrane region" description="Helical" evidence="1">
    <location>
        <begin position="56"/>
        <end position="82"/>
    </location>
</feature>
<evidence type="ECO:0000313" key="2">
    <source>
        <dbReference type="EMBL" id="RCK68388.1"/>
    </source>
</evidence>
<gene>
    <name evidence="2" type="ORF">DT076_15760</name>
</gene>
<feature type="transmembrane region" description="Helical" evidence="1">
    <location>
        <begin position="409"/>
        <end position="436"/>
    </location>
</feature>
<feature type="transmembrane region" description="Helical" evidence="1">
    <location>
        <begin position="489"/>
        <end position="509"/>
    </location>
</feature>
<comment type="caution">
    <text evidence="2">The sequence shown here is derived from an EMBL/GenBank/DDBJ whole genome shotgun (WGS) entry which is preliminary data.</text>
</comment>
<keyword evidence="3" id="KW-1185">Reference proteome</keyword>
<feature type="transmembrane region" description="Helical" evidence="1">
    <location>
        <begin position="173"/>
        <end position="193"/>
    </location>
</feature>
<name>A0A367YRD9_9ACTN</name>
<keyword evidence="1" id="KW-0812">Transmembrane</keyword>